<gene>
    <name evidence="1" type="ORF">QNI16_04315</name>
</gene>
<dbReference type="Proteomes" id="UP001241110">
    <property type="component" value="Unassembled WGS sequence"/>
</dbReference>
<organism evidence="1 2">
    <name type="scientific">Xanthocytophaga flava</name>
    <dbReference type="NCBI Taxonomy" id="3048013"/>
    <lineage>
        <taxon>Bacteria</taxon>
        <taxon>Pseudomonadati</taxon>
        <taxon>Bacteroidota</taxon>
        <taxon>Cytophagia</taxon>
        <taxon>Cytophagales</taxon>
        <taxon>Rhodocytophagaceae</taxon>
        <taxon>Xanthocytophaga</taxon>
    </lineage>
</organism>
<name>A0AAE3QHY2_9BACT</name>
<dbReference type="Pfam" id="PF15892">
    <property type="entry name" value="BNR_4"/>
    <property type="match status" value="1"/>
</dbReference>
<dbReference type="SUPFAM" id="SSF50939">
    <property type="entry name" value="Sialidases"/>
    <property type="match status" value="2"/>
</dbReference>
<protein>
    <submittedName>
        <fullName evidence="1">BNR repeat-containing protein</fullName>
    </submittedName>
</protein>
<dbReference type="InterPro" id="IPR036278">
    <property type="entry name" value="Sialidase_sf"/>
</dbReference>
<dbReference type="EMBL" id="JASJOS010000002">
    <property type="protein sequence ID" value="MDJ1479697.1"/>
    <property type="molecule type" value="Genomic_DNA"/>
</dbReference>
<evidence type="ECO:0000313" key="2">
    <source>
        <dbReference type="Proteomes" id="UP001241110"/>
    </source>
</evidence>
<dbReference type="AlphaFoldDB" id="A0AAE3QHY2"/>
<evidence type="ECO:0000313" key="1">
    <source>
        <dbReference type="EMBL" id="MDJ1479697.1"/>
    </source>
</evidence>
<dbReference type="Gene3D" id="2.130.10.10">
    <property type="entry name" value="YVTN repeat-like/Quinoprotein amine dehydrogenase"/>
    <property type="match status" value="1"/>
</dbReference>
<accession>A0AAE3QHY2</accession>
<dbReference type="InterPro" id="IPR015943">
    <property type="entry name" value="WD40/YVTN_repeat-like_dom_sf"/>
</dbReference>
<sequence length="453" mass="51358">MKSFITLLFPPYAKKRIFLLFILCLIAGAGIVYGQKTEPEVTIIPVGKGWASNSVNTVIFRRNALVTHGNYQYIAFYDSTQHVVLGKRKLKSKKWELVQTIFKGNAYDAHNCISIMVDGEGYLHLSWDHHDNQLRYAKSITPGSLTMTYKLPMTGVLEEKVSYPQFYRFPDGNLLFSYRNGASGRGNLVINKYITASKKWLQITPNLIDGEGKRNAYSQTYVDPQGTIHISWVWRESPNVASNHDMCYARSTDGGLTWEKSTGEKYQLPIKAASAEYIMQIPQNSELINQTSMFAGADGYPFIASYWRDQNKNVPQFRVIYYDGNKWSHLNTNFRKTPFSLSGGGTKRIPISRPYLVSWKDKGQTSVAVIFRDEERGSKVSVAICQNINSPAWEVKDLSAESVGSWEPAYDTELWKHKGILDLFVQKVEQTDAEGMSAIPAQEVQVMEVKFGR</sequence>
<dbReference type="RefSeq" id="WP_313976086.1">
    <property type="nucleotide sequence ID" value="NZ_JASJOS010000002.1"/>
</dbReference>
<reference evidence="1" key="1">
    <citation type="submission" date="2023-05" db="EMBL/GenBank/DDBJ databases">
        <authorList>
            <person name="Zhang X."/>
        </authorList>
    </citation>
    <scope>NUCLEOTIDE SEQUENCE</scope>
    <source>
        <strain evidence="1">YF14B1</strain>
    </source>
</reference>
<comment type="caution">
    <text evidence="1">The sequence shown here is derived from an EMBL/GenBank/DDBJ whole genome shotgun (WGS) entry which is preliminary data.</text>
</comment>
<proteinExistence type="predicted"/>